<dbReference type="Pfam" id="PF00459">
    <property type="entry name" value="Inositol_P"/>
    <property type="match status" value="1"/>
</dbReference>
<organism evidence="6 7">
    <name type="scientific">Novosphingobium pentaromativorans</name>
    <dbReference type="NCBI Taxonomy" id="205844"/>
    <lineage>
        <taxon>Bacteria</taxon>
        <taxon>Pseudomonadati</taxon>
        <taxon>Pseudomonadota</taxon>
        <taxon>Alphaproteobacteria</taxon>
        <taxon>Sphingomonadales</taxon>
        <taxon>Sphingomonadaceae</taxon>
        <taxon>Novosphingobium</taxon>
    </lineage>
</organism>
<evidence type="ECO:0000256" key="1">
    <source>
        <dbReference type="ARBA" id="ARBA00009759"/>
    </source>
</evidence>
<dbReference type="InterPro" id="IPR000760">
    <property type="entry name" value="Inositol_monophosphatase-like"/>
</dbReference>
<protein>
    <submittedName>
        <fullName evidence="6">Inositol-1-monophosphatase</fullName>
    </submittedName>
</protein>
<dbReference type="Gene3D" id="3.30.540.10">
    <property type="entry name" value="Fructose-1,6-Bisphosphatase, subunit A, domain 1"/>
    <property type="match status" value="1"/>
</dbReference>
<dbReference type="SUPFAM" id="SSF56655">
    <property type="entry name" value="Carbohydrate phosphatase"/>
    <property type="match status" value="1"/>
</dbReference>
<gene>
    <name evidence="6" type="ORF">DI555_23080</name>
</gene>
<dbReference type="InterPro" id="IPR020583">
    <property type="entry name" value="Inositol_monoP_metal-BS"/>
</dbReference>
<dbReference type="Proteomes" id="UP000249082">
    <property type="component" value="Unassembled WGS sequence"/>
</dbReference>
<evidence type="ECO:0000256" key="3">
    <source>
        <dbReference type="ARBA" id="ARBA00022801"/>
    </source>
</evidence>
<dbReference type="PROSITE" id="PS00630">
    <property type="entry name" value="IMP_2"/>
    <property type="match status" value="1"/>
</dbReference>
<evidence type="ECO:0000256" key="4">
    <source>
        <dbReference type="ARBA" id="ARBA00022842"/>
    </source>
</evidence>
<evidence type="ECO:0000313" key="6">
    <source>
        <dbReference type="EMBL" id="PZQ50261.1"/>
    </source>
</evidence>
<dbReference type="GO" id="GO:0008934">
    <property type="term" value="F:inositol monophosphate 1-phosphatase activity"/>
    <property type="evidence" value="ECO:0007669"/>
    <property type="project" value="TreeGrafter"/>
</dbReference>
<comment type="caution">
    <text evidence="6">The sequence shown here is derived from an EMBL/GenBank/DDBJ whole genome shotgun (WGS) entry which is preliminary data.</text>
</comment>
<feature type="binding site" evidence="5">
    <location>
        <position position="101"/>
    </location>
    <ligand>
        <name>Mg(2+)</name>
        <dbReference type="ChEBI" id="CHEBI:18420"/>
        <label>1</label>
        <note>catalytic</note>
    </ligand>
</feature>
<comment type="cofactor">
    <cofactor evidence="5">
        <name>Mg(2+)</name>
        <dbReference type="ChEBI" id="CHEBI:18420"/>
    </cofactor>
</comment>
<keyword evidence="2 5" id="KW-0479">Metal-binding</keyword>
<dbReference type="GO" id="GO:0046872">
    <property type="term" value="F:metal ion binding"/>
    <property type="evidence" value="ECO:0007669"/>
    <property type="project" value="UniProtKB-KW"/>
</dbReference>
<feature type="binding site" evidence="5">
    <location>
        <position position="81"/>
    </location>
    <ligand>
        <name>Mg(2+)</name>
        <dbReference type="ChEBI" id="CHEBI:18420"/>
        <label>1</label>
        <note>catalytic</note>
    </ligand>
</feature>
<dbReference type="AlphaFoldDB" id="A0A2W5N9U2"/>
<keyword evidence="3" id="KW-0378">Hydrolase</keyword>
<evidence type="ECO:0000256" key="2">
    <source>
        <dbReference type="ARBA" id="ARBA00022723"/>
    </source>
</evidence>
<keyword evidence="4 5" id="KW-0460">Magnesium</keyword>
<name>A0A2W5N9U2_9SPHN</name>
<dbReference type="GO" id="GO:0006020">
    <property type="term" value="P:inositol metabolic process"/>
    <property type="evidence" value="ECO:0007669"/>
    <property type="project" value="TreeGrafter"/>
</dbReference>
<feature type="binding site" evidence="5">
    <location>
        <position position="98"/>
    </location>
    <ligand>
        <name>Mg(2+)</name>
        <dbReference type="ChEBI" id="CHEBI:18420"/>
        <label>1</label>
        <note>catalytic</note>
    </ligand>
</feature>
<evidence type="ECO:0000256" key="5">
    <source>
        <dbReference type="PIRSR" id="PIRSR600760-2"/>
    </source>
</evidence>
<dbReference type="Gene3D" id="3.40.190.80">
    <property type="match status" value="1"/>
</dbReference>
<dbReference type="GO" id="GO:0007165">
    <property type="term" value="P:signal transduction"/>
    <property type="evidence" value="ECO:0007669"/>
    <property type="project" value="TreeGrafter"/>
</dbReference>
<accession>A0A2W5N9U2</accession>
<dbReference type="PRINTS" id="PR00377">
    <property type="entry name" value="IMPHPHTASES"/>
</dbReference>
<proteinExistence type="inferred from homology"/>
<dbReference type="GO" id="GO:0046854">
    <property type="term" value="P:phosphatidylinositol phosphate biosynthetic process"/>
    <property type="evidence" value="ECO:0007669"/>
    <property type="project" value="InterPro"/>
</dbReference>
<feature type="binding site" evidence="5">
    <location>
        <position position="100"/>
    </location>
    <ligand>
        <name>Mg(2+)</name>
        <dbReference type="ChEBI" id="CHEBI:18420"/>
        <label>1</label>
        <note>catalytic</note>
    </ligand>
</feature>
<reference evidence="6 7" key="1">
    <citation type="submission" date="2017-08" db="EMBL/GenBank/DDBJ databases">
        <title>Infants hospitalized years apart are colonized by the same room-sourced microbial strains.</title>
        <authorList>
            <person name="Brooks B."/>
            <person name="Olm M.R."/>
            <person name="Firek B.A."/>
            <person name="Baker R."/>
            <person name="Thomas B.C."/>
            <person name="Morowitz M.J."/>
            <person name="Banfield J.F."/>
        </authorList>
    </citation>
    <scope>NUCLEOTIDE SEQUENCE [LARGE SCALE GENOMIC DNA]</scope>
    <source>
        <strain evidence="6">S2_005_002_R2_33</strain>
    </source>
</reference>
<dbReference type="PANTHER" id="PTHR20854:SF4">
    <property type="entry name" value="INOSITOL-1-MONOPHOSPHATASE-RELATED"/>
    <property type="match status" value="1"/>
</dbReference>
<dbReference type="InterPro" id="IPR020550">
    <property type="entry name" value="Inositol_monophosphatase_CS"/>
</dbReference>
<feature type="binding site" evidence="5">
    <location>
        <position position="215"/>
    </location>
    <ligand>
        <name>Mg(2+)</name>
        <dbReference type="ChEBI" id="CHEBI:18420"/>
        <label>1</label>
        <note>catalytic</note>
    </ligand>
</feature>
<dbReference type="EMBL" id="QFPX01000041">
    <property type="protein sequence ID" value="PZQ50261.1"/>
    <property type="molecule type" value="Genomic_DNA"/>
</dbReference>
<dbReference type="PROSITE" id="PS00629">
    <property type="entry name" value="IMP_1"/>
    <property type="match status" value="1"/>
</dbReference>
<dbReference type="PANTHER" id="PTHR20854">
    <property type="entry name" value="INOSITOL MONOPHOSPHATASE"/>
    <property type="match status" value="1"/>
</dbReference>
<comment type="similarity">
    <text evidence="1">Belongs to the inositol monophosphatase superfamily.</text>
</comment>
<sequence length="288" mass="31256">MADVLDEALLAELETIAVELARLGGQEIRAALGKMQEVRYKGADTDPLRFTDPVSDVDARVEYMIRERLAESFPDHDIIGEEMDHRPGRGHDFVWAVDPIDGTANFINGFPLFASSVGLLFRGRPVVGALWCSSSHTLEAGIYHAVAGRDLRFNGAPHAPARSPLIRRRLGGEPYADRQRLSWDGRKTGSAAIECAFVAAGLLEMAWFERPNIWDVAGGLALVLASGGKAIERGAEAWRNFQSFAHGKSELADWTMPLAIGSEQALGEFTASRSQISKALAGPGSDRS</sequence>
<evidence type="ECO:0000313" key="7">
    <source>
        <dbReference type="Proteomes" id="UP000249082"/>
    </source>
</evidence>